<dbReference type="Proteomes" id="UP001139031">
    <property type="component" value="Unassembled WGS sequence"/>
</dbReference>
<comment type="caution">
    <text evidence="2">The sequence shown here is derived from an EMBL/GenBank/DDBJ whole genome shotgun (WGS) entry which is preliminary data.</text>
</comment>
<protein>
    <submittedName>
        <fullName evidence="2">HEAT repeat domain-containing protein</fullName>
    </submittedName>
</protein>
<dbReference type="EMBL" id="JAIRAU010000040">
    <property type="protein sequence ID" value="MBZ5713302.1"/>
    <property type="molecule type" value="Genomic_DNA"/>
</dbReference>
<reference evidence="2" key="1">
    <citation type="submission" date="2021-08" db="EMBL/GenBank/DDBJ databases">
        <authorList>
            <person name="Stevens D.C."/>
        </authorList>
    </citation>
    <scope>NUCLEOTIDE SEQUENCE</scope>
    <source>
        <strain evidence="2">DSM 53165</strain>
    </source>
</reference>
<gene>
    <name evidence="2" type="ORF">K7C98_29045</name>
</gene>
<dbReference type="InterPro" id="IPR016024">
    <property type="entry name" value="ARM-type_fold"/>
</dbReference>
<dbReference type="SUPFAM" id="SSF48371">
    <property type="entry name" value="ARM repeat"/>
    <property type="match status" value="1"/>
</dbReference>
<feature type="region of interest" description="Disordered" evidence="1">
    <location>
        <begin position="129"/>
        <end position="160"/>
    </location>
</feature>
<evidence type="ECO:0000313" key="3">
    <source>
        <dbReference type="Proteomes" id="UP001139031"/>
    </source>
</evidence>
<sequence length="371" mass="38000">MPSLPITLDAALRDARSPDPNARNLAVRHLPAALLAELGEVPPGLHVAAGHPRGEAVVAALTAALDDPVVALRALAATGLAQLGEPDVIPRIDPWLADPDPGPDAGHLRECAAITCVLLGLAAAPEHLLKPTDEDDDPTRPVEAPASAAHPLRPPGHVPSDLSRVTYEAALARITAALRAPAADLRFQAAGGLVELAGRAAEPALCAALEGEPHPRVRFALVQALAELDPPGPEACVRLAAVVADPAADADLAFAAALGLAAARDPRGGPPLVLALARADDRGRALEALAALGPAAPPAAVPLALKIARGWFIPAVTRVRAAYALVRMAPATGQPLFDELARSRRPAVQEAVADARAGLALLTLKDMSKKT</sequence>
<evidence type="ECO:0000256" key="1">
    <source>
        <dbReference type="SAM" id="MobiDB-lite"/>
    </source>
</evidence>
<dbReference type="Pfam" id="PF13646">
    <property type="entry name" value="HEAT_2"/>
    <property type="match status" value="1"/>
</dbReference>
<keyword evidence="3" id="KW-1185">Reference proteome</keyword>
<accession>A0ABS7TYG8</accession>
<evidence type="ECO:0000313" key="2">
    <source>
        <dbReference type="EMBL" id="MBZ5713302.1"/>
    </source>
</evidence>
<dbReference type="Gene3D" id="1.25.10.10">
    <property type="entry name" value="Leucine-rich Repeat Variant"/>
    <property type="match status" value="2"/>
</dbReference>
<dbReference type="InterPro" id="IPR004155">
    <property type="entry name" value="PBS_lyase_HEAT"/>
</dbReference>
<dbReference type="InterPro" id="IPR011989">
    <property type="entry name" value="ARM-like"/>
</dbReference>
<proteinExistence type="predicted"/>
<organism evidence="2 3">
    <name type="scientific">Nannocystis pusilla</name>
    <dbReference type="NCBI Taxonomy" id="889268"/>
    <lineage>
        <taxon>Bacteria</taxon>
        <taxon>Pseudomonadati</taxon>
        <taxon>Myxococcota</taxon>
        <taxon>Polyangia</taxon>
        <taxon>Nannocystales</taxon>
        <taxon>Nannocystaceae</taxon>
        <taxon>Nannocystis</taxon>
    </lineage>
</organism>
<dbReference type="RefSeq" id="WP_224195045.1">
    <property type="nucleotide sequence ID" value="NZ_JAIRAU010000040.1"/>
</dbReference>
<dbReference type="SMART" id="SM00567">
    <property type="entry name" value="EZ_HEAT"/>
    <property type="match status" value="5"/>
</dbReference>
<name>A0ABS7TYG8_9BACT</name>